<name>A0A9J6PEZ5_9PROT</name>
<proteinExistence type="predicted"/>
<accession>A0A9J6PEZ5</accession>
<dbReference type="Pfam" id="PF09356">
    <property type="entry name" value="Phage_BR0599"/>
    <property type="match status" value="1"/>
</dbReference>
<dbReference type="NCBIfam" id="TIGR02218">
    <property type="entry name" value="phg_TIGR02218"/>
    <property type="match status" value="1"/>
</dbReference>
<gene>
    <name evidence="2" type="ORF">NJQ99_12700</name>
</gene>
<organism evidence="2 3">
    <name type="scientific">Futiania mangrovi</name>
    <dbReference type="NCBI Taxonomy" id="2959716"/>
    <lineage>
        <taxon>Bacteria</taxon>
        <taxon>Pseudomonadati</taxon>
        <taxon>Pseudomonadota</taxon>
        <taxon>Alphaproteobacteria</taxon>
        <taxon>Futianiales</taxon>
        <taxon>Futianiaceae</taxon>
        <taxon>Futiania</taxon>
    </lineage>
</organism>
<feature type="domain" description="Bacteriophage phiJL001 Gp84 C-terminal" evidence="1">
    <location>
        <begin position="192"/>
        <end position="274"/>
    </location>
</feature>
<reference evidence="2" key="1">
    <citation type="submission" date="2022-06" db="EMBL/GenBank/DDBJ databases">
        <title>Isolation and Genomics of Futiania mangrovii gen. nov., sp. nov., a Rare and Metabolically-versatile member in the Class Alphaproteobacteria.</title>
        <authorList>
            <person name="Liu L."/>
            <person name="Huang W.-C."/>
            <person name="Pan J."/>
            <person name="Li J."/>
            <person name="Huang Y."/>
            <person name="Du H."/>
            <person name="Liu Y."/>
            <person name="Li M."/>
        </authorList>
    </citation>
    <scope>NUCLEOTIDE SEQUENCE</scope>
    <source>
        <strain evidence="2">FT118</strain>
    </source>
</reference>
<dbReference type="Proteomes" id="UP001055804">
    <property type="component" value="Unassembled WGS sequence"/>
</dbReference>
<dbReference type="RefSeq" id="WP_269333242.1">
    <property type="nucleotide sequence ID" value="NZ_JAMZFT010000003.1"/>
</dbReference>
<dbReference type="InterPro" id="IPR018964">
    <property type="entry name" value="Phage_phiJL001_Gp84_C"/>
</dbReference>
<comment type="caution">
    <text evidence="2">The sequence shown here is derived from an EMBL/GenBank/DDBJ whole genome shotgun (WGS) entry which is preliminary data.</text>
</comment>
<dbReference type="EMBL" id="JAMZFT010000003">
    <property type="protein sequence ID" value="MCP1337273.1"/>
    <property type="molecule type" value="Genomic_DNA"/>
</dbReference>
<dbReference type="Pfam" id="PF09931">
    <property type="entry name" value="Phage_phiJL001_Gp84_N"/>
    <property type="match status" value="1"/>
</dbReference>
<dbReference type="InterPro" id="IPR011928">
    <property type="entry name" value="Phage_phiJL001_Gp84"/>
</dbReference>
<sequence length="293" mass="30493">MRPLSPAFASAAAREASTLATCWIVTRRDGVHLGFTAHDRPILLDGVTCQPHLGADTGAQEGGEGLAPSTAEILGALDAAGLDAADLSAGLYDGATVETWRVDWTEPEARHLLMSGTLGEVVRDGATFRAEVRGPAAALSVPVGRLYQHLCDADLGDARCGVDLAPHSATATLARLDGAARIVLADLAAAPGAFARGRLVVSGGEAVGALRHIRAHRVVAGEHVLDLWEGAPGGLAPGDPLDLVGGCDKTFATCRDRFANLLNFRGFPHMPGTDWITSYPVKGDRNDGTRRTG</sequence>
<evidence type="ECO:0000313" key="3">
    <source>
        <dbReference type="Proteomes" id="UP001055804"/>
    </source>
</evidence>
<evidence type="ECO:0000313" key="2">
    <source>
        <dbReference type="EMBL" id="MCP1337273.1"/>
    </source>
</evidence>
<keyword evidence="3" id="KW-1185">Reference proteome</keyword>
<dbReference type="AlphaFoldDB" id="A0A9J6PEZ5"/>
<protein>
    <submittedName>
        <fullName evidence="2">DUF2163 domain-containing protein</fullName>
    </submittedName>
</protein>
<evidence type="ECO:0000259" key="1">
    <source>
        <dbReference type="Pfam" id="PF09356"/>
    </source>
</evidence>